<proteinExistence type="predicted"/>
<reference evidence="2 3" key="1">
    <citation type="journal article" date="2010" name="Science">
        <title>Genomic comparison of the ants Camponotus floridanus and Harpegnathos saltator.</title>
        <authorList>
            <person name="Bonasio R."/>
            <person name="Zhang G."/>
            <person name="Ye C."/>
            <person name="Mutti N.S."/>
            <person name="Fang X."/>
            <person name="Qin N."/>
            <person name="Donahue G."/>
            <person name="Yang P."/>
            <person name="Li Q."/>
            <person name="Li C."/>
            <person name="Zhang P."/>
            <person name="Huang Z."/>
            <person name="Berger S.L."/>
            <person name="Reinberg D."/>
            <person name="Wang J."/>
            <person name="Liebig J."/>
        </authorList>
    </citation>
    <scope>NUCLEOTIDE SEQUENCE [LARGE SCALE GENOMIC DNA]</scope>
    <source>
        <strain evidence="3">C129</strain>
    </source>
</reference>
<name>E1ZVG9_CAMFO</name>
<sequence length="258" mass="28765">MQTCRLRGYVSTTVGIKPASAPRKLYIPGCGRETIAYRIVCQDFEIHWGALRKPPSKTDSIFVTLERSKMQHLENFPIPADNGRRNTESKVQKYRGFEFKFRALGLTRKMTTRGKKPIDTILGIKSTPTRRRAGVSYRVTRIGEGWTNVILPEGTGRRNRIAAGKQGSTQQCSPTGTVSCGEHPPPAYSSLTYYHGESHELRNALPRFISACKFCTAFLYSASCPPATRDRRAKEVGSALTTWQTADSAEKASAKRMN</sequence>
<dbReference type="EMBL" id="GL434534">
    <property type="protein sequence ID" value="EFN74806.1"/>
    <property type="molecule type" value="Genomic_DNA"/>
</dbReference>
<evidence type="ECO:0000313" key="3">
    <source>
        <dbReference type="Proteomes" id="UP000000311"/>
    </source>
</evidence>
<keyword evidence="3" id="KW-1185">Reference proteome</keyword>
<accession>E1ZVG9</accession>
<dbReference type="Proteomes" id="UP000000311">
    <property type="component" value="Unassembled WGS sequence"/>
</dbReference>
<gene>
    <name evidence="2" type="ORF">EAG_08667</name>
</gene>
<organism evidence="3">
    <name type="scientific">Camponotus floridanus</name>
    <name type="common">Florida carpenter ant</name>
    <dbReference type="NCBI Taxonomy" id="104421"/>
    <lineage>
        <taxon>Eukaryota</taxon>
        <taxon>Metazoa</taxon>
        <taxon>Ecdysozoa</taxon>
        <taxon>Arthropoda</taxon>
        <taxon>Hexapoda</taxon>
        <taxon>Insecta</taxon>
        <taxon>Pterygota</taxon>
        <taxon>Neoptera</taxon>
        <taxon>Endopterygota</taxon>
        <taxon>Hymenoptera</taxon>
        <taxon>Apocrita</taxon>
        <taxon>Aculeata</taxon>
        <taxon>Formicoidea</taxon>
        <taxon>Formicidae</taxon>
        <taxon>Formicinae</taxon>
        <taxon>Camponotus</taxon>
    </lineage>
</organism>
<dbReference type="InParanoid" id="E1ZVG9"/>
<feature type="region of interest" description="Disordered" evidence="1">
    <location>
        <begin position="238"/>
        <end position="258"/>
    </location>
</feature>
<evidence type="ECO:0000256" key="1">
    <source>
        <dbReference type="SAM" id="MobiDB-lite"/>
    </source>
</evidence>
<dbReference type="AlphaFoldDB" id="E1ZVG9"/>
<protein>
    <submittedName>
        <fullName evidence="2">Uncharacterized protein</fullName>
    </submittedName>
</protein>
<feature type="compositionally biased region" description="Basic and acidic residues" evidence="1">
    <location>
        <begin position="248"/>
        <end position="258"/>
    </location>
</feature>
<evidence type="ECO:0000313" key="2">
    <source>
        <dbReference type="EMBL" id="EFN74806.1"/>
    </source>
</evidence>